<dbReference type="eggNOG" id="arCOG05698">
    <property type="taxonomic scope" value="Archaea"/>
</dbReference>
<dbReference type="PaxDb" id="768679-TTX_0593"/>
<name>G4RNW2_THETK</name>
<dbReference type="EMBL" id="FN869859">
    <property type="protein sequence ID" value="CCC81256.1"/>
    <property type="molecule type" value="Genomic_DNA"/>
</dbReference>
<proteinExistence type="predicted"/>
<dbReference type="HOGENOM" id="CLU_2021637_0_0_2"/>
<dbReference type="STRING" id="768679.TTX_0593"/>
<keyword evidence="2" id="KW-1185">Reference proteome</keyword>
<dbReference type="PATRIC" id="fig|768679.9.peg.607"/>
<gene>
    <name evidence="1" type="ordered locus">TTX_0593</name>
</gene>
<organism evidence="1 2">
    <name type="scientific">Thermoproteus tenax (strain ATCC 35583 / DSM 2078 / JCM 9277 / NBRC 100435 / Kra 1)</name>
    <dbReference type="NCBI Taxonomy" id="768679"/>
    <lineage>
        <taxon>Archaea</taxon>
        <taxon>Thermoproteota</taxon>
        <taxon>Thermoprotei</taxon>
        <taxon>Thermoproteales</taxon>
        <taxon>Thermoproteaceae</taxon>
        <taxon>Thermoproteus</taxon>
    </lineage>
</organism>
<dbReference type="OrthoDB" id="28682at2157"/>
<sequence>MDFIRDLAKALAELDRLSRRYDDRELSEVVQRVMEQMGALIEILGRLSGVYEEMEIIMKGLLRLDTPVLHDIELKDGEDLPSFFERARGAGADPNRVLAYLLGINKAKLSVEGQRVVIRLRR</sequence>
<protein>
    <submittedName>
        <fullName evidence="1">Uncharacterized protein</fullName>
    </submittedName>
</protein>
<dbReference type="AlphaFoldDB" id="G4RNW2"/>
<accession>G4RNW2</accession>
<dbReference type="GeneID" id="11263592"/>
<evidence type="ECO:0000313" key="1">
    <source>
        <dbReference type="EMBL" id="CCC81256.1"/>
    </source>
</evidence>
<dbReference type="Proteomes" id="UP000002654">
    <property type="component" value="Chromosome"/>
</dbReference>
<reference evidence="1 2" key="1">
    <citation type="journal article" date="2011" name="PLoS ONE">
        <title>The complete genome sequence of Thermoproteus tenax: a physiologically versatile member of the Crenarchaeota.</title>
        <authorList>
            <person name="Siebers B."/>
            <person name="Zaparty M."/>
            <person name="Raddatz G."/>
            <person name="Tjaden B."/>
            <person name="Albers S.V."/>
            <person name="Bell S.D."/>
            <person name="Blombach F."/>
            <person name="Kletzin A."/>
            <person name="Kyrpides N."/>
            <person name="Lanz C."/>
            <person name="Plagens A."/>
            <person name="Rampp M."/>
            <person name="Rosinus A."/>
            <person name="von Jan M."/>
            <person name="Makarova K.S."/>
            <person name="Klenk H.P."/>
            <person name="Schuster S.C."/>
            <person name="Hensel R."/>
        </authorList>
    </citation>
    <scope>NUCLEOTIDE SEQUENCE [LARGE SCALE GENOMIC DNA]</scope>
    <source>
        <strain evidence="2">ATCC 35583 / DSM 2078 / JCM 9277 / NBRC 100435 / Kra 1</strain>
    </source>
</reference>
<evidence type="ECO:0000313" key="2">
    <source>
        <dbReference type="Proteomes" id="UP000002654"/>
    </source>
</evidence>
<dbReference type="KEGG" id="ttn:TTX_0593"/>
<dbReference type="RefSeq" id="WP_014126513.1">
    <property type="nucleotide sequence ID" value="NC_016070.1"/>
</dbReference>